<proteinExistence type="predicted"/>
<dbReference type="AlphaFoldDB" id="B7KHQ9"/>
<dbReference type="RefSeq" id="WP_015955599.1">
    <property type="nucleotide sequence ID" value="NC_011729.1"/>
</dbReference>
<evidence type="ECO:0000256" key="1">
    <source>
        <dbReference type="ARBA" id="ARBA00022729"/>
    </source>
</evidence>
<dbReference type="EMBL" id="CP001291">
    <property type="protein sequence ID" value="ACK72006.1"/>
    <property type="molecule type" value="Genomic_DNA"/>
</dbReference>
<reference evidence="4" key="1">
    <citation type="journal article" date="2011" name="MBio">
        <title>Novel metabolic attributes of the genus Cyanothece, comprising a group of unicellular nitrogen-fixing Cyanobacteria.</title>
        <authorList>
            <person name="Bandyopadhyay A."/>
            <person name="Elvitigala T."/>
            <person name="Welsh E."/>
            <person name="Stockel J."/>
            <person name="Liberton M."/>
            <person name="Min H."/>
            <person name="Sherman L.A."/>
            <person name="Pakrasi H.B."/>
        </authorList>
    </citation>
    <scope>NUCLEOTIDE SEQUENCE [LARGE SCALE GENOMIC DNA]</scope>
    <source>
        <strain evidence="4">PCC 7424</strain>
    </source>
</reference>
<name>B7KHQ9_GLOC7</name>
<gene>
    <name evidence="3" type="ordered locus">PCC7424_3619</name>
</gene>
<dbReference type="PANTHER" id="PTHR43405">
    <property type="entry name" value="GLYCOSYL HYDROLASE DIGH"/>
    <property type="match status" value="1"/>
</dbReference>
<dbReference type="InterPro" id="IPR052177">
    <property type="entry name" value="Divisome_Glycosyl_Hydrolase"/>
</dbReference>
<dbReference type="KEGG" id="cyc:PCC7424_3619"/>
<dbReference type="InterPro" id="IPR017853">
    <property type="entry name" value="GH"/>
</dbReference>
<feature type="domain" description="Glycosyl hydrolase-like 10" evidence="2">
    <location>
        <begin position="46"/>
        <end position="345"/>
    </location>
</feature>
<organism evidence="3 4">
    <name type="scientific">Gloeothece citriformis (strain PCC 7424)</name>
    <name type="common">Cyanothece sp. (strain PCC 7424)</name>
    <dbReference type="NCBI Taxonomy" id="65393"/>
    <lineage>
        <taxon>Bacteria</taxon>
        <taxon>Bacillati</taxon>
        <taxon>Cyanobacteriota</taxon>
        <taxon>Cyanophyceae</taxon>
        <taxon>Oscillatoriophycideae</taxon>
        <taxon>Chroococcales</taxon>
        <taxon>Aphanothecaceae</taxon>
        <taxon>Gloeothece</taxon>
        <taxon>Gloeothece citriformis</taxon>
    </lineage>
</organism>
<dbReference type="eggNOG" id="COG1649">
    <property type="taxonomic scope" value="Bacteria"/>
</dbReference>
<dbReference type="HOGENOM" id="CLU_029517_1_1_3"/>
<dbReference type="OrthoDB" id="580981at2"/>
<keyword evidence="4" id="KW-1185">Reference proteome</keyword>
<dbReference type="SUPFAM" id="SSF51445">
    <property type="entry name" value="(Trans)glycosidases"/>
    <property type="match status" value="1"/>
</dbReference>
<dbReference type="InterPro" id="IPR003790">
    <property type="entry name" value="GHL10"/>
</dbReference>
<evidence type="ECO:0000313" key="3">
    <source>
        <dbReference type="EMBL" id="ACK72006.1"/>
    </source>
</evidence>
<sequence>MKRHFLKQFWQSFRKFKFIYGFLASLLGILWLGNPIMAFSPPTPGEIRGVWITTNDTNTFIDQPKVKDSIAKLARLHFNTLYPVVWNSGYALYESGVAQRAGIQPFIPRGLQGQDTLKDIIDEAHQQGLQVMPWFEFGFMAPPSSELAMKHPRWLTQRRDGSNTTRSAAGEVVWLNPFHPEVQQFITNLVVEVATKYDIDGIQFDDHLCLPHELGYDPYTINLYKQETEQDPPADPKDPAWMRWRADKLTAFVTNLNLTLKSIKPKAIFSLSPNPYHVAYNSFLQDWVLWIRQNLIDELIVQVYRPDLSAFIRELTRPEMQEARQKIPTGVGILTGLRNRPIPIQFIEEKVLTARQYNFGVSFFFYDSLWNYAPEPPPERQSRFLSLFPSPINRPVREIPVAPIVAPIIEETANPSETEIILPPIYEGIPIPVYPAW</sequence>
<dbReference type="STRING" id="65393.PCC7424_3619"/>
<dbReference type="Proteomes" id="UP000002384">
    <property type="component" value="Chromosome"/>
</dbReference>
<keyword evidence="1" id="KW-0732">Signal</keyword>
<dbReference type="Gene3D" id="3.20.20.80">
    <property type="entry name" value="Glycosidases"/>
    <property type="match status" value="1"/>
</dbReference>
<dbReference type="PANTHER" id="PTHR43405:SF1">
    <property type="entry name" value="GLYCOSYL HYDROLASE DIGH"/>
    <property type="match status" value="1"/>
</dbReference>
<evidence type="ECO:0000259" key="2">
    <source>
        <dbReference type="Pfam" id="PF02638"/>
    </source>
</evidence>
<protein>
    <recommendedName>
        <fullName evidence="2">Glycosyl hydrolase-like 10 domain-containing protein</fullName>
    </recommendedName>
</protein>
<evidence type="ECO:0000313" key="4">
    <source>
        <dbReference type="Proteomes" id="UP000002384"/>
    </source>
</evidence>
<dbReference type="Pfam" id="PF02638">
    <property type="entry name" value="GHL10"/>
    <property type="match status" value="1"/>
</dbReference>
<accession>B7KHQ9</accession>